<dbReference type="PANTHER" id="PTHR42836">
    <property type="entry name" value="7-CARBOXY-7-DEAZAGUANINE SYNTHASE"/>
    <property type="match status" value="1"/>
</dbReference>
<feature type="binding site" evidence="8">
    <location>
        <begin position="84"/>
        <end position="86"/>
    </location>
    <ligand>
        <name>S-adenosyl-L-methionine</name>
        <dbReference type="ChEBI" id="CHEBI:59789"/>
    </ligand>
</feature>
<comment type="caution">
    <text evidence="11">The sequence shown here is derived from an EMBL/GenBank/DDBJ whole genome shotgun (WGS) entry which is preliminary data.</text>
</comment>
<comment type="cofactor">
    <cofactor evidence="8">
        <name>Mg(2+)</name>
        <dbReference type="ChEBI" id="CHEBI:18420"/>
    </cofactor>
</comment>
<evidence type="ECO:0000256" key="5">
    <source>
        <dbReference type="ARBA" id="ARBA00023004"/>
    </source>
</evidence>
<dbReference type="PANTHER" id="PTHR42836:SF1">
    <property type="entry name" value="7-CARBOXY-7-DEAZAGUANINE SYNTHASE"/>
    <property type="match status" value="1"/>
</dbReference>
<feature type="binding site" evidence="8">
    <location>
        <begin position="163"/>
        <end position="165"/>
    </location>
    <ligand>
        <name>S-adenosyl-L-methionine</name>
        <dbReference type="ChEBI" id="CHEBI:59789"/>
    </ligand>
</feature>
<dbReference type="Proteomes" id="UP000316095">
    <property type="component" value="Unassembled WGS sequence"/>
</dbReference>
<dbReference type="InterPro" id="IPR058240">
    <property type="entry name" value="rSAM_sf"/>
</dbReference>
<keyword evidence="6 8" id="KW-0411">Iron-sulfur</keyword>
<feature type="binding site" evidence="8">
    <location>
        <position position="74"/>
    </location>
    <ligand>
        <name>substrate</name>
    </ligand>
</feature>
<evidence type="ECO:0000256" key="2">
    <source>
        <dbReference type="ARBA" id="ARBA00022691"/>
    </source>
</evidence>
<comment type="function">
    <text evidence="8">Catalyzes the complex heterocyclic radical-mediated conversion of 6-carboxy-5,6,7,8-tetrahydropterin (CPH4) to 7-carboxy-7-deazaguanine (CDG), a step common to the biosynthetic pathways of all 7-deazapurine-containing compounds.</text>
</comment>
<comment type="cofactor">
    <cofactor evidence="8">
        <name>S-adenosyl-L-methionine</name>
        <dbReference type="ChEBI" id="CHEBI:59789"/>
    </cofactor>
    <text evidence="8">Binds 1 S-adenosyl-L-methionine per subunit.</text>
</comment>
<evidence type="ECO:0000256" key="1">
    <source>
        <dbReference type="ARBA" id="ARBA00022485"/>
    </source>
</evidence>
<name>A0A5C5XIX8_9PLAN</name>
<evidence type="ECO:0000256" key="9">
    <source>
        <dbReference type="SAM" id="MobiDB-lite"/>
    </source>
</evidence>
<sequence>MKRKRVCPQLRFYTLACASCLYFPVVFRERRPLVDASGYDVSLSLCWIDVLISEIFASIQGEGQFTGTPSVFIRASGCNLRCHFCDTPYASWNPEGVEMSVAEVVKAASEWWHPHVVITGGEPMIFKQMPELTTALKRNDRTITIETAGTALMDVEADLMSISPKRSNSTPDASTGWKERHNERRHRPDVIRSLLESYECQFKFVIDRAEDIDDVLEYLSEFPEIDHEKVWLMPQAIEANVLNEKLHWLQPLAMDHGFHLSSRLQIQQFGNRRGT</sequence>
<evidence type="ECO:0000256" key="7">
    <source>
        <dbReference type="ARBA" id="ARBA00023239"/>
    </source>
</evidence>
<dbReference type="GO" id="GO:0016840">
    <property type="term" value="F:carbon-nitrogen lyase activity"/>
    <property type="evidence" value="ECO:0007669"/>
    <property type="project" value="UniProtKB-UniRule"/>
</dbReference>
<comment type="pathway">
    <text evidence="8">Purine metabolism; 7-cyano-7-deazaguanine biosynthesis.</text>
</comment>
<dbReference type="GO" id="GO:0051539">
    <property type="term" value="F:4 iron, 4 sulfur cluster binding"/>
    <property type="evidence" value="ECO:0007669"/>
    <property type="project" value="UniProtKB-UniRule"/>
</dbReference>
<feature type="binding site" evidence="8">
    <location>
        <position position="78"/>
    </location>
    <ligand>
        <name>[4Fe-4S] cluster</name>
        <dbReference type="ChEBI" id="CHEBI:49883"/>
        <note>4Fe-4S-S-AdoMet</note>
    </ligand>
</feature>
<protein>
    <recommendedName>
        <fullName evidence="8">7-carboxy-7-deazaguanine synthase</fullName>
        <shortName evidence="8">CDG synthase</shortName>
        <ecNumber evidence="8">4.3.99.3</ecNumber>
    </recommendedName>
    <alternativeName>
        <fullName evidence="8">Queuosine biosynthesis protein QueE</fullName>
    </alternativeName>
</protein>
<comment type="subunit">
    <text evidence="8">Homodimer.</text>
</comment>
<dbReference type="EMBL" id="SJPG01000001">
    <property type="protein sequence ID" value="TWT63136.1"/>
    <property type="molecule type" value="Genomic_DNA"/>
</dbReference>
<dbReference type="GO" id="GO:1904047">
    <property type="term" value="F:S-adenosyl-L-methionine binding"/>
    <property type="evidence" value="ECO:0007669"/>
    <property type="project" value="UniProtKB-UniRule"/>
</dbReference>
<keyword evidence="7 8" id="KW-0456">Lyase</keyword>
<reference evidence="11 12" key="1">
    <citation type="submission" date="2019-02" db="EMBL/GenBank/DDBJ databases">
        <title>Deep-cultivation of Planctomycetes and their phenomic and genomic characterization uncovers novel biology.</title>
        <authorList>
            <person name="Wiegand S."/>
            <person name="Jogler M."/>
            <person name="Boedeker C."/>
            <person name="Pinto D."/>
            <person name="Vollmers J."/>
            <person name="Rivas-Marin E."/>
            <person name="Kohn T."/>
            <person name="Peeters S.H."/>
            <person name="Heuer A."/>
            <person name="Rast P."/>
            <person name="Oberbeckmann S."/>
            <person name="Bunk B."/>
            <person name="Jeske O."/>
            <person name="Meyerdierks A."/>
            <person name="Storesund J.E."/>
            <person name="Kallscheuer N."/>
            <person name="Luecker S."/>
            <person name="Lage O.M."/>
            <person name="Pohl T."/>
            <person name="Merkel B.J."/>
            <person name="Hornburger P."/>
            <person name="Mueller R.-W."/>
            <person name="Bruemmer F."/>
            <person name="Labrenz M."/>
            <person name="Spormann A.M."/>
            <person name="Op Den Camp H."/>
            <person name="Overmann J."/>
            <person name="Amann R."/>
            <person name="Jetten M.S.M."/>
            <person name="Mascher T."/>
            <person name="Medema M.H."/>
            <person name="Devos D.P."/>
            <person name="Kaster A.-K."/>
            <person name="Ovreas L."/>
            <person name="Rohde M."/>
            <person name="Galperin M.Y."/>
            <person name="Jogler C."/>
        </authorList>
    </citation>
    <scope>NUCLEOTIDE SEQUENCE [LARGE SCALE GENOMIC DNA]</scope>
    <source>
        <strain evidence="11 12">Pan54</strain>
    </source>
</reference>
<evidence type="ECO:0000256" key="6">
    <source>
        <dbReference type="ARBA" id="ARBA00023014"/>
    </source>
</evidence>
<dbReference type="Pfam" id="PF04055">
    <property type="entry name" value="Radical_SAM"/>
    <property type="match status" value="1"/>
</dbReference>
<comment type="catalytic activity">
    <reaction evidence="8">
        <text>6-carboxy-5,6,7,8-tetrahydropterin + H(+) = 7-carboxy-7-carbaguanine + NH4(+)</text>
        <dbReference type="Rhea" id="RHEA:27974"/>
        <dbReference type="ChEBI" id="CHEBI:15378"/>
        <dbReference type="ChEBI" id="CHEBI:28938"/>
        <dbReference type="ChEBI" id="CHEBI:61032"/>
        <dbReference type="ChEBI" id="CHEBI:61036"/>
        <dbReference type="EC" id="4.3.99.3"/>
    </reaction>
</comment>
<feature type="region of interest" description="Disordered" evidence="9">
    <location>
        <begin position="163"/>
        <end position="183"/>
    </location>
</feature>
<keyword evidence="4 8" id="KW-0460">Magnesium</keyword>
<dbReference type="AlphaFoldDB" id="A0A5C5XIX8"/>
<dbReference type="CDD" id="cd01335">
    <property type="entry name" value="Radical_SAM"/>
    <property type="match status" value="1"/>
</dbReference>
<dbReference type="GO" id="GO:0000287">
    <property type="term" value="F:magnesium ion binding"/>
    <property type="evidence" value="ECO:0007669"/>
    <property type="project" value="UniProtKB-UniRule"/>
</dbReference>
<feature type="compositionally biased region" description="Polar residues" evidence="9">
    <location>
        <begin position="164"/>
        <end position="173"/>
    </location>
</feature>
<dbReference type="EC" id="4.3.99.3" evidence="8"/>
<keyword evidence="12" id="KW-1185">Reference proteome</keyword>
<evidence type="ECO:0000256" key="3">
    <source>
        <dbReference type="ARBA" id="ARBA00022723"/>
    </source>
</evidence>
<comment type="similarity">
    <text evidence="8">Belongs to the radical SAM superfamily. 7-carboxy-7-deazaguanine synthase family.</text>
</comment>
<dbReference type="SUPFAM" id="SSF102114">
    <property type="entry name" value="Radical SAM enzymes"/>
    <property type="match status" value="1"/>
</dbReference>
<comment type="caution">
    <text evidence="8">Lacks conserved residue(s) required for the propagation of feature annotation.</text>
</comment>
<dbReference type="InterPro" id="IPR013785">
    <property type="entry name" value="Aldolase_TIM"/>
</dbReference>
<dbReference type="RefSeq" id="WP_146504915.1">
    <property type="nucleotide sequence ID" value="NZ_SJPG01000001.1"/>
</dbReference>
<dbReference type="InterPro" id="IPR024924">
    <property type="entry name" value="7-CO-7-deazaguanine_synth-like"/>
</dbReference>
<dbReference type="GO" id="GO:0008616">
    <property type="term" value="P:tRNA queuosine(34) biosynthetic process"/>
    <property type="evidence" value="ECO:0007669"/>
    <property type="project" value="UniProtKB-UniRule"/>
</dbReference>
<comment type="cofactor">
    <cofactor evidence="8">
        <name>[4Fe-4S] cluster</name>
        <dbReference type="ChEBI" id="CHEBI:49883"/>
    </cofactor>
    <text evidence="8">Binds 1 [4Fe-4S] cluster. The cluster is coordinated with 3 cysteines and an exchangeable S-adenosyl-L-methionine.</text>
</comment>
<dbReference type="SFLD" id="SFLDS00029">
    <property type="entry name" value="Radical_SAM"/>
    <property type="match status" value="1"/>
</dbReference>
<feature type="binding site" evidence="8">
    <location>
        <position position="121"/>
    </location>
    <ligand>
        <name>S-adenosyl-L-methionine</name>
        <dbReference type="ChEBI" id="CHEBI:59789"/>
    </ligand>
</feature>
<evidence type="ECO:0000313" key="12">
    <source>
        <dbReference type="Proteomes" id="UP000316095"/>
    </source>
</evidence>
<evidence type="ECO:0000313" key="11">
    <source>
        <dbReference type="EMBL" id="TWT63136.1"/>
    </source>
</evidence>
<dbReference type="Gene3D" id="3.20.20.70">
    <property type="entry name" value="Aldolase class I"/>
    <property type="match status" value="1"/>
</dbReference>
<dbReference type="HAMAP" id="MF_00917">
    <property type="entry name" value="QueE"/>
    <property type="match status" value="1"/>
</dbReference>
<feature type="binding site" evidence="8">
    <location>
        <position position="87"/>
    </location>
    <ligand>
        <name>Mg(2+)</name>
        <dbReference type="ChEBI" id="CHEBI:18420"/>
    </ligand>
</feature>
<dbReference type="UniPathway" id="UPA00391"/>
<keyword evidence="8" id="KW-0671">Queuosine biosynthesis</keyword>
<gene>
    <name evidence="8 11" type="primary">queE</name>
    <name evidence="11" type="ORF">Pan54_38880</name>
</gene>
<keyword evidence="5 8" id="KW-0408">Iron</keyword>
<dbReference type="InterPro" id="IPR007197">
    <property type="entry name" value="rSAM"/>
</dbReference>
<keyword evidence="3 8" id="KW-0479">Metal-binding</keyword>
<feature type="binding site" evidence="8">
    <location>
        <position position="82"/>
    </location>
    <ligand>
        <name>[4Fe-4S] cluster</name>
        <dbReference type="ChEBI" id="CHEBI:49883"/>
        <note>4Fe-4S-S-AdoMet</note>
    </ligand>
</feature>
<dbReference type="OrthoDB" id="9792276at2"/>
<feature type="binding site" evidence="8">
    <location>
        <begin position="59"/>
        <end position="61"/>
    </location>
    <ligand>
        <name>substrate</name>
    </ligand>
</feature>
<organism evidence="11 12">
    <name type="scientific">Rubinisphaera italica</name>
    <dbReference type="NCBI Taxonomy" id="2527969"/>
    <lineage>
        <taxon>Bacteria</taxon>
        <taxon>Pseudomonadati</taxon>
        <taxon>Planctomycetota</taxon>
        <taxon>Planctomycetia</taxon>
        <taxon>Planctomycetales</taxon>
        <taxon>Planctomycetaceae</taxon>
        <taxon>Rubinisphaera</taxon>
    </lineage>
</organism>
<evidence type="ECO:0000256" key="8">
    <source>
        <dbReference type="HAMAP-Rule" id="MF_00917"/>
    </source>
</evidence>
<accession>A0A5C5XIX8</accession>
<proteinExistence type="inferred from homology"/>
<keyword evidence="2 8" id="KW-0949">S-adenosyl-L-methionine</keyword>
<dbReference type="PROSITE" id="PS51918">
    <property type="entry name" value="RADICAL_SAM"/>
    <property type="match status" value="1"/>
</dbReference>
<feature type="domain" description="Radical SAM core" evidence="10">
    <location>
        <begin position="65"/>
        <end position="272"/>
    </location>
</feature>
<feature type="binding site" evidence="8">
    <location>
        <position position="119"/>
    </location>
    <ligand>
        <name>substrate</name>
    </ligand>
</feature>
<evidence type="ECO:0000256" key="4">
    <source>
        <dbReference type="ARBA" id="ARBA00022842"/>
    </source>
</evidence>
<evidence type="ECO:0000259" key="10">
    <source>
        <dbReference type="PROSITE" id="PS51918"/>
    </source>
</evidence>
<feature type="binding site" evidence="8">
    <location>
        <position position="85"/>
    </location>
    <ligand>
        <name>[4Fe-4S] cluster</name>
        <dbReference type="ChEBI" id="CHEBI:49883"/>
        <note>4Fe-4S-S-AdoMet</note>
    </ligand>
</feature>
<keyword evidence="1 8" id="KW-0004">4Fe-4S</keyword>